<feature type="compositionally biased region" description="Low complexity" evidence="1">
    <location>
        <begin position="1"/>
        <end position="13"/>
    </location>
</feature>
<dbReference type="EMBL" id="WVTA01000002">
    <property type="protein sequence ID" value="KAK3216048.1"/>
    <property type="molecule type" value="Genomic_DNA"/>
</dbReference>
<dbReference type="Proteomes" id="UP001280581">
    <property type="component" value="Unassembled WGS sequence"/>
</dbReference>
<feature type="region of interest" description="Disordered" evidence="1">
    <location>
        <begin position="374"/>
        <end position="433"/>
    </location>
</feature>
<keyword evidence="3" id="KW-1185">Reference proteome</keyword>
<sequence>MSRSSTRSPSKTPMRLEESIGAVDALEEALEDVGRSLPSFDQLAAEKSPRKAKFTRTTTPSKAPRKTAEGPSVAPVASKVSQKPSLAPRSAKTTGLSRASSVRAPPKERSGSGEVTDYLASKRRPISMTFAAPPPPAKSNKAPTMSTFQLPGEIKAAELKARKEERLKRMAKSGPAKPRPISMPPPPKSSKPPTKSDFVLPGELKAAELKARKEERLKRMAEGEATTSRQVNLPPPPKSTKPPTIPNFQLPGEKLAAEQKARKEERLQREAEEAEVAKKSAFKARPAPKRNSLIMPVRQTATSQARLASKDHGSGPTIPSLQRPASVVDNKRKSIIQARSASTSSSTRNSVVLGPAKIAPVDAATLKAKGREVFNRDKLEKESRDKERREKEEAAKKARAEAAERGRIASREWAKKQMERKEEAARKAREGLV</sequence>
<evidence type="ECO:0000313" key="3">
    <source>
        <dbReference type="Proteomes" id="UP001280581"/>
    </source>
</evidence>
<feature type="compositionally biased region" description="Basic and acidic residues" evidence="1">
    <location>
        <begin position="155"/>
        <end position="168"/>
    </location>
</feature>
<accession>A0AAN6M5A3</accession>
<feature type="region of interest" description="Disordered" evidence="1">
    <location>
        <begin position="40"/>
        <end position="357"/>
    </location>
</feature>
<evidence type="ECO:0000313" key="2">
    <source>
        <dbReference type="EMBL" id="KAK3216048.1"/>
    </source>
</evidence>
<reference evidence="2 3" key="1">
    <citation type="submission" date="2021-02" db="EMBL/GenBank/DDBJ databases">
        <title>Genome assembly of Pseudopithomyces chartarum.</title>
        <authorList>
            <person name="Jauregui R."/>
            <person name="Singh J."/>
            <person name="Voisey C."/>
        </authorList>
    </citation>
    <scope>NUCLEOTIDE SEQUENCE [LARGE SCALE GENOMIC DNA]</scope>
    <source>
        <strain evidence="2 3">AGR01</strain>
    </source>
</reference>
<comment type="caution">
    <text evidence="2">The sequence shown here is derived from an EMBL/GenBank/DDBJ whole genome shotgun (WGS) entry which is preliminary data.</text>
</comment>
<feature type="compositionally biased region" description="Pro residues" evidence="1">
    <location>
        <begin position="177"/>
        <end position="190"/>
    </location>
</feature>
<dbReference type="AlphaFoldDB" id="A0AAN6M5A3"/>
<feature type="compositionally biased region" description="Basic and acidic residues" evidence="1">
    <location>
        <begin position="255"/>
        <end position="278"/>
    </location>
</feature>
<feature type="region of interest" description="Disordered" evidence="1">
    <location>
        <begin position="1"/>
        <end position="20"/>
    </location>
</feature>
<feature type="compositionally biased region" description="Low complexity" evidence="1">
    <location>
        <begin position="335"/>
        <end position="350"/>
    </location>
</feature>
<gene>
    <name evidence="2" type="ORF">GRF29_8g1973931</name>
</gene>
<feature type="compositionally biased region" description="Polar residues" evidence="1">
    <location>
        <begin position="91"/>
        <end position="100"/>
    </location>
</feature>
<feature type="compositionally biased region" description="Pro residues" evidence="1">
    <location>
        <begin position="233"/>
        <end position="245"/>
    </location>
</feature>
<name>A0AAN6M5A3_9PLEO</name>
<proteinExistence type="predicted"/>
<organism evidence="2 3">
    <name type="scientific">Pseudopithomyces chartarum</name>
    <dbReference type="NCBI Taxonomy" id="1892770"/>
    <lineage>
        <taxon>Eukaryota</taxon>
        <taxon>Fungi</taxon>
        <taxon>Dikarya</taxon>
        <taxon>Ascomycota</taxon>
        <taxon>Pezizomycotina</taxon>
        <taxon>Dothideomycetes</taxon>
        <taxon>Pleosporomycetidae</taxon>
        <taxon>Pleosporales</taxon>
        <taxon>Massarineae</taxon>
        <taxon>Didymosphaeriaceae</taxon>
        <taxon>Pseudopithomyces</taxon>
    </lineage>
</organism>
<feature type="compositionally biased region" description="Basic and acidic residues" evidence="1">
    <location>
        <begin position="205"/>
        <end position="222"/>
    </location>
</feature>
<protein>
    <submittedName>
        <fullName evidence="2">Uncharacterized protein</fullName>
    </submittedName>
</protein>
<evidence type="ECO:0000256" key="1">
    <source>
        <dbReference type="SAM" id="MobiDB-lite"/>
    </source>
</evidence>